<reference evidence="3" key="1">
    <citation type="submission" date="2021-02" db="EMBL/GenBank/DDBJ databases">
        <authorList>
            <person name="Nowell W R."/>
        </authorList>
    </citation>
    <scope>NUCLEOTIDE SEQUENCE</scope>
</reference>
<feature type="region of interest" description="Disordered" evidence="1">
    <location>
        <begin position="40"/>
        <end position="240"/>
    </location>
</feature>
<organism evidence="3 4">
    <name type="scientific">Didymodactylos carnosus</name>
    <dbReference type="NCBI Taxonomy" id="1234261"/>
    <lineage>
        <taxon>Eukaryota</taxon>
        <taxon>Metazoa</taxon>
        <taxon>Spiralia</taxon>
        <taxon>Gnathifera</taxon>
        <taxon>Rotifera</taxon>
        <taxon>Eurotatoria</taxon>
        <taxon>Bdelloidea</taxon>
        <taxon>Philodinida</taxon>
        <taxon>Philodinidae</taxon>
        <taxon>Didymodactylos</taxon>
    </lineage>
</organism>
<evidence type="ECO:0000313" key="2">
    <source>
        <dbReference type="EMBL" id="CAF0792068.1"/>
    </source>
</evidence>
<accession>A0A8S2GXM0</accession>
<gene>
    <name evidence="2" type="ORF">OVA965_LOCUS4186</name>
    <name evidence="3" type="ORF">TMI583_LOCUS4184</name>
</gene>
<dbReference type="Proteomes" id="UP000677228">
    <property type="component" value="Unassembled WGS sequence"/>
</dbReference>
<dbReference type="EMBL" id="CAJNOK010001075">
    <property type="protein sequence ID" value="CAF0792068.1"/>
    <property type="molecule type" value="Genomic_DNA"/>
</dbReference>
<feature type="compositionally biased region" description="Low complexity" evidence="1">
    <location>
        <begin position="195"/>
        <end position="213"/>
    </location>
</feature>
<feature type="compositionally biased region" description="Polar residues" evidence="1">
    <location>
        <begin position="90"/>
        <end position="158"/>
    </location>
</feature>
<comment type="caution">
    <text evidence="3">The sequence shown here is derived from an EMBL/GenBank/DDBJ whole genome shotgun (WGS) entry which is preliminary data.</text>
</comment>
<dbReference type="Proteomes" id="UP000682733">
    <property type="component" value="Unassembled WGS sequence"/>
</dbReference>
<proteinExistence type="predicted"/>
<evidence type="ECO:0000256" key="1">
    <source>
        <dbReference type="SAM" id="MobiDB-lite"/>
    </source>
</evidence>
<evidence type="ECO:0000313" key="4">
    <source>
        <dbReference type="Proteomes" id="UP000682733"/>
    </source>
</evidence>
<sequence>MKELNEFKIEHNKKIEERKKFLQPQVLRIDDDDDIIENDVTVESSSDDDDNANRSYQANENKKFEKEQSIITVSDSYDDESILKPKSRHAQSSNFGFDESYMTNNYSKQSMTLSANSISPDKTESRLTTGDTGYRSNSAASTSSIRLLQNQSRTSSRGSVEDYQTKHDHRSPMRVTYEQPNIRQLSNTKTLISQKSTDLTTKPTSPKTSLPTKQLSLKELRNEHAINALPTLPKLRKRDN</sequence>
<dbReference type="EMBL" id="CAJOBA010001075">
    <property type="protein sequence ID" value="CAF3574751.1"/>
    <property type="molecule type" value="Genomic_DNA"/>
</dbReference>
<evidence type="ECO:0000313" key="3">
    <source>
        <dbReference type="EMBL" id="CAF3574751.1"/>
    </source>
</evidence>
<dbReference type="AlphaFoldDB" id="A0A8S2GXM0"/>
<protein>
    <submittedName>
        <fullName evidence="3">Uncharacterized protein</fullName>
    </submittedName>
</protein>
<name>A0A8S2GXM0_9BILA</name>
<feature type="compositionally biased region" description="Polar residues" evidence="1">
    <location>
        <begin position="178"/>
        <end position="194"/>
    </location>
</feature>